<keyword evidence="2" id="KW-1185">Reference proteome</keyword>
<dbReference type="OrthoDB" id="9789566at2"/>
<reference evidence="1 2" key="1">
    <citation type="submission" date="2020-01" db="EMBL/GenBank/DDBJ databases">
        <title>Paenibacillus soybeanensis sp. nov. isolated from the nodules of soybean (Glycine max(L.) Merr).</title>
        <authorList>
            <person name="Wang H."/>
        </authorList>
    </citation>
    <scope>NUCLEOTIDE SEQUENCE [LARGE SCALE GENOMIC DNA]</scope>
    <source>
        <strain evidence="1 2">DSM 23054</strain>
    </source>
</reference>
<sequence>MNRRRNMPRQGFEKLSAVLTEIVGPSDRQTTMLIMQQMFAAILSPIVKGTFAQKHKSMDAEEQLISASVEEQIDFFLDHYFYKYAARRAES</sequence>
<dbReference type="Proteomes" id="UP000558113">
    <property type="component" value="Unassembled WGS sequence"/>
</dbReference>
<evidence type="ECO:0000313" key="2">
    <source>
        <dbReference type="Proteomes" id="UP000558113"/>
    </source>
</evidence>
<organism evidence="1 2">
    <name type="scientific">Paenibacillus sacheonensis</name>
    <dbReference type="NCBI Taxonomy" id="742054"/>
    <lineage>
        <taxon>Bacteria</taxon>
        <taxon>Bacillati</taxon>
        <taxon>Bacillota</taxon>
        <taxon>Bacilli</taxon>
        <taxon>Bacillales</taxon>
        <taxon>Paenibacillaceae</taxon>
        <taxon>Paenibacillus</taxon>
    </lineage>
</organism>
<comment type="caution">
    <text evidence="1">The sequence shown here is derived from an EMBL/GenBank/DDBJ whole genome shotgun (WGS) entry which is preliminary data.</text>
</comment>
<dbReference type="EMBL" id="JAAAMU010000017">
    <property type="protein sequence ID" value="NBC72268.1"/>
    <property type="molecule type" value="Genomic_DNA"/>
</dbReference>
<gene>
    <name evidence="1" type="ORF">GT003_25000</name>
</gene>
<dbReference type="RefSeq" id="WP_161703070.1">
    <property type="nucleotide sequence ID" value="NZ_JAAAMU010000017.1"/>
</dbReference>
<dbReference type="AlphaFoldDB" id="A0A7X4YTK7"/>
<accession>A0A7X4YTK7</accession>
<protein>
    <submittedName>
        <fullName evidence="1">Uncharacterized protein</fullName>
    </submittedName>
</protein>
<name>A0A7X4YTK7_9BACL</name>
<proteinExistence type="predicted"/>
<evidence type="ECO:0000313" key="1">
    <source>
        <dbReference type="EMBL" id="NBC72268.1"/>
    </source>
</evidence>